<dbReference type="SMART" id="SM00042">
    <property type="entry name" value="CUB"/>
    <property type="match status" value="1"/>
</dbReference>
<evidence type="ECO:0000256" key="2">
    <source>
        <dbReference type="ARBA" id="ARBA00022572"/>
    </source>
</evidence>
<evidence type="ECO:0000259" key="21">
    <source>
        <dbReference type="PROSITE" id="PS51233"/>
    </source>
</evidence>
<organism evidence="22 23">
    <name type="scientific">Bagarius yarrelli</name>
    <name type="common">Goonch</name>
    <name type="synonym">Bagrus yarrelli</name>
    <dbReference type="NCBI Taxonomy" id="175774"/>
    <lineage>
        <taxon>Eukaryota</taxon>
        <taxon>Metazoa</taxon>
        <taxon>Chordata</taxon>
        <taxon>Craniata</taxon>
        <taxon>Vertebrata</taxon>
        <taxon>Euteleostomi</taxon>
        <taxon>Actinopterygii</taxon>
        <taxon>Neopterygii</taxon>
        <taxon>Teleostei</taxon>
        <taxon>Ostariophysi</taxon>
        <taxon>Siluriformes</taxon>
        <taxon>Sisoridae</taxon>
        <taxon>Sisorinae</taxon>
        <taxon>Bagarius</taxon>
    </lineage>
</organism>
<feature type="domain" description="WSC" evidence="20">
    <location>
        <begin position="893"/>
        <end position="987"/>
    </location>
</feature>
<accession>A0A556V4C4</accession>
<feature type="region of interest" description="Disordered" evidence="13">
    <location>
        <begin position="1103"/>
        <end position="1161"/>
    </location>
</feature>
<name>A0A556V4C4_BAGYA</name>
<evidence type="ECO:0000256" key="10">
    <source>
        <dbReference type="ARBA" id="ARBA00032328"/>
    </source>
</evidence>
<feature type="transmembrane region" description="Helical" evidence="14">
    <location>
        <begin position="723"/>
        <end position="746"/>
    </location>
</feature>
<dbReference type="Gene3D" id="2.10.70.10">
    <property type="entry name" value="Complement Module, domain 1"/>
    <property type="match status" value="1"/>
</dbReference>
<feature type="disulfide bond" evidence="12">
    <location>
        <begin position="690"/>
        <end position="717"/>
    </location>
</feature>
<keyword evidence="8 12" id="KW-1015">Disulfide bond</keyword>
<dbReference type="PROSITE" id="PS50958">
    <property type="entry name" value="SMB_2"/>
    <property type="match status" value="1"/>
</dbReference>
<comment type="subcellular location">
    <subcellularLocation>
        <location evidence="1">Membrane</location>
        <topology evidence="1">Single-pass type I membrane protein</topology>
    </subcellularLocation>
</comment>
<dbReference type="InterPro" id="IPR038178">
    <property type="entry name" value="Kringle_sf"/>
</dbReference>
<protein>
    <recommendedName>
        <fullName evidence="10">Kringle-containing protein marking the eye and the nose</fullName>
    </recommendedName>
</protein>
<dbReference type="Pfam" id="PF03782">
    <property type="entry name" value="AMOP"/>
    <property type="match status" value="2"/>
</dbReference>
<dbReference type="Pfam" id="PF01822">
    <property type="entry name" value="WSC"/>
    <property type="match status" value="1"/>
</dbReference>
<dbReference type="InterPro" id="IPR051495">
    <property type="entry name" value="Epithelial_Barrier/Signaling"/>
</dbReference>
<dbReference type="FunFam" id="2.40.20.10:FF:000006">
    <property type="entry name" value="Kremen protein 2"/>
    <property type="match status" value="1"/>
</dbReference>
<dbReference type="Gene3D" id="2.60.120.290">
    <property type="entry name" value="Spermadhesin, CUB domain"/>
    <property type="match status" value="1"/>
</dbReference>
<dbReference type="InterPro" id="IPR001846">
    <property type="entry name" value="VWF_type-D"/>
</dbReference>
<dbReference type="PRINTS" id="PR00018">
    <property type="entry name" value="KRINGLE"/>
</dbReference>
<dbReference type="SMART" id="SM00216">
    <property type="entry name" value="VWD"/>
    <property type="match status" value="1"/>
</dbReference>
<feature type="domain" description="VWFD" evidence="21">
    <location>
        <begin position="382"/>
        <end position="576"/>
    </location>
</feature>
<dbReference type="PROSITE" id="PS50070">
    <property type="entry name" value="KRINGLE_2"/>
    <property type="match status" value="1"/>
</dbReference>
<dbReference type="Gene3D" id="2.40.20.10">
    <property type="entry name" value="Plasminogen Kringle 4"/>
    <property type="match status" value="1"/>
</dbReference>
<evidence type="ECO:0000259" key="20">
    <source>
        <dbReference type="PROSITE" id="PS51212"/>
    </source>
</evidence>
<dbReference type="SMART" id="SM00723">
    <property type="entry name" value="AMOP"/>
    <property type="match status" value="1"/>
</dbReference>
<dbReference type="Pfam" id="PF00084">
    <property type="entry name" value="Sushi"/>
    <property type="match status" value="1"/>
</dbReference>
<dbReference type="AlphaFoldDB" id="A0A556V4C4"/>
<keyword evidence="6 14" id="KW-1133">Transmembrane helix</keyword>
<dbReference type="CDD" id="cd00041">
    <property type="entry name" value="CUB"/>
    <property type="match status" value="1"/>
</dbReference>
<feature type="domain" description="Sushi" evidence="18">
    <location>
        <begin position="662"/>
        <end position="719"/>
    </location>
</feature>
<evidence type="ECO:0000256" key="11">
    <source>
        <dbReference type="PROSITE-ProRule" id="PRU00121"/>
    </source>
</evidence>
<evidence type="ECO:0000256" key="13">
    <source>
        <dbReference type="SAM" id="MobiDB-lite"/>
    </source>
</evidence>
<keyword evidence="7 14" id="KW-0472">Membrane</keyword>
<dbReference type="SUPFAM" id="SSF90188">
    <property type="entry name" value="Somatomedin B domain"/>
    <property type="match status" value="1"/>
</dbReference>
<evidence type="ECO:0000313" key="23">
    <source>
        <dbReference type="Proteomes" id="UP000319801"/>
    </source>
</evidence>
<dbReference type="PANTHER" id="PTHR13802">
    <property type="entry name" value="MUCIN 4-RELATED"/>
    <property type="match status" value="1"/>
</dbReference>
<dbReference type="CDD" id="cd00033">
    <property type="entry name" value="CCP"/>
    <property type="match status" value="1"/>
</dbReference>
<dbReference type="PROSITE" id="PS00021">
    <property type="entry name" value="KRINGLE_1"/>
    <property type="match status" value="1"/>
</dbReference>
<keyword evidence="12" id="KW-0768">Sushi</keyword>
<dbReference type="InterPro" id="IPR000436">
    <property type="entry name" value="Sushi_SCR_CCP_dom"/>
</dbReference>
<evidence type="ECO:0000256" key="14">
    <source>
        <dbReference type="SAM" id="Phobius"/>
    </source>
</evidence>
<dbReference type="InterPro" id="IPR018056">
    <property type="entry name" value="Kringle_CS"/>
</dbReference>
<sequence>MFCLFWSASQNTILTNLMKAQSCENSCGASFGSCSCHPTCETLLNCCEDLKHFCLDISPHSGSLLGGTDFKLLNVEFAKNDTLTCRFKSEIKTQGYVDADGAGHCISPLLFESGWIPFEVSTDGVNYNRYGRWLSVHHSKLSLEYKLLLVNGTQWQYYGTPGVGGVLLMVWNSSLIKADRVNIELWGYDEFGEPYSDQWRAEWKYLYSVGRNVTNNGAFSFIPKPSEMPLAGVAYGQHEGQSKQNVNALWSGDHALAYHLEEAFRKDSSAWALEKCLKWDQEEKLMPSFLPEIIDCPCTLAQARADTGRFHVLTSDSIGGSTPDRGHDWGSPPYEKPPRVPGFSHWKYDVITFYYCCLWSDNCDYYFTHRPSSDCRTYQPPKAASVLGDPHFITFDSSTYTFNGKGEYVLLHSLEHQLTVQGRTETMKSENGSVVMATRLSSVAMQEKDSDIIEVRLADQPDHLQVLQNQQELSFSEQNWLDLKGVFVFSGVPQNVTVMFPSGAGIEVRGRGGVMTLTVLLPKEFQGQTQGLLGTMNDNPEDDLITSNGTLVGGDSSPQDIFAFGAGWAITNITSLFTYDSTYLLNEYNFSPKHDPTFFPQFSVTEDASDPLLNPTLKMCVGDGGQFCKYDTLSMRSLELGNNTLHAVRTHTATVQDLQPVVSCGWLQPPKHGQKEGTVYLEGAKVRFSCNHGYRLYGSQERMCQEDGHWSGEDTHCVSDNTLAIVLGSVVCVVTLVVMVIAIVIYTRKQKRFWKTTIKKYPAGLGTIVRSENELFEPELLKWCLMGSAALAEAVLLLHLNSKREIIKCYTVNGEDYRGHQNQTSLHGGKPCLFWNETFQHPYNTVKYSNGEGGLGAHNFCRNPDGDVQPWCYIADQEDGTYWKFCEIPSCQMPGILGCFKDNGDPSPLSKSYQTSQKLTVQSCISLCRNQRYKLAGMEAGYACFCGNELDHHLHGDAPSLECSHGCFGDQQQPCGGDGHVIVFDTKVGGCGGNYTAESAVIYSPDFPDKYAPGRVCYWTIQVPGASVILFNFTFFNIMDQADMVELLDGYTNQVMARFDGRNPPHEIVNVSADFVILYFYSDRTNEAQGFSMVYQAYRASSSRSAGNTETNEDSDSKQAISTIGPRFGSNTERSNTSKNDKSSQIPYLITSGPKKSENERPGLSWVVGDAEELPFDDDQFDVYTIAFGIRNVTHIEQLIPVLGEVIAGDWKSYQYLVESIRKFPDQETFKEMIEDTGFFRVQYTNLSGGIVALHSGFKL</sequence>
<keyword evidence="2 11" id="KW-0420">Kringle</keyword>
<dbReference type="Pfam" id="PF00431">
    <property type="entry name" value="CUB"/>
    <property type="match status" value="1"/>
</dbReference>
<keyword evidence="23" id="KW-1185">Reference proteome</keyword>
<dbReference type="Pfam" id="PF23263">
    <property type="entry name" value="C8-3_MUC4"/>
    <property type="match status" value="1"/>
</dbReference>
<dbReference type="SUPFAM" id="SSF57440">
    <property type="entry name" value="Kringle-like"/>
    <property type="match status" value="1"/>
</dbReference>
<dbReference type="InterPro" id="IPR035914">
    <property type="entry name" value="Sperma_CUB_dom_sf"/>
</dbReference>
<evidence type="ECO:0000256" key="6">
    <source>
        <dbReference type="ARBA" id="ARBA00022989"/>
    </source>
</evidence>
<dbReference type="InterPro" id="IPR005533">
    <property type="entry name" value="AMOP_dom"/>
</dbReference>
<dbReference type="PROSITE" id="PS51212">
    <property type="entry name" value="WSC"/>
    <property type="match status" value="1"/>
</dbReference>
<dbReference type="SMART" id="SM00130">
    <property type="entry name" value="KR"/>
    <property type="match status" value="1"/>
</dbReference>
<keyword evidence="9" id="KW-0325">Glycoprotein</keyword>
<evidence type="ECO:0000259" key="19">
    <source>
        <dbReference type="PROSITE" id="PS50958"/>
    </source>
</evidence>
<proteinExistence type="predicted"/>
<dbReference type="EMBL" id="VCAZ01000116">
    <property type="protein sequence ID" value="TSU24212.1"/>
    <property type="molecule type" value="Genomic_DNA"/>
</dbReference>
<dbReference type="SUPFAM" id="SSF57535">
    <property type="entry name" value="Complement control module/SCR domain"/>
    <property type="match status" value="1"/>
</dbReference>
<dbReference type="InterPro" id="IPR035976">
    <property type="entry name" value="Sushi/SCR/CCP_sf"/>
</dbReference>
<evidence type="ECO:0000256" key="12">
    <source>
        <dbReference type="PROSITE-ProRule" id="PRU00302"/>
    </source>
</evidence>
<dbReference type="InterPro" id="IPR001212">
    <property type="entry name" value="Somatomedin_B_dom"/>
</dbReference>
<keyword evidence="5" id="KW-0732">Signal</keyword>
<dbReference type="CDD" id="cd00108">
    <property type="entry name" value="KR"/>
    <property type="match status" value="1"/>
</dbReference>
<feature type="domain" description="AMOP" evidence="17">
    <location>
        <begin position="192"/>
        <end position="370"/>
    </location>
</feature>
<feature type="domain" description="SMB" evidence="19">
    <location>
        <begin position="19"/>
        <end position="58"/>
    </location>
</feature>
<evidence type="ECO:0000313" key="22">
    <source>
        <dbReference type="EMBL" id="TSU24212.1"/>
    </source>
</evidence>
<dbReference type="InterPro" id="IPR013783">
    <property type="entry name" value="Ig-like_fold"/>
</dbReference>
<dbReference type="PROSITE" id="PS01180">
    <property type="entry name" value="CUB"/>
    <property type="match status" value="1"/>
</dbReference>
<dbReference type="OrthoDB" id="6051552at2759"/>
<dbReference type="PANTHER" id="PTHR13802:SF63">
    <property type="entry name" value="SUSHI DOMAIN-CONTAINING PROTEIN 2"/>
    <property type="match status" value="1"/>
</dbReference>
<evidence type="ECO:0000256" key="5">
    <source>
        <dbReference type="ARBA" id="ARBA00022729"/>
    </source>
</evidence>
<dbReference type="PROSITE" id="PS50923">
    <property type="entry name" value="SUSHI"/>
    <property type="match status" value="1"/>
</dbReference>
<evidence type="ECO:0000256" key="3">
    <source>
        <dbReference type="ARBA" id="ARBA00022687"/>
    </source>
</evidence>
<evidence type="ECO:0000259" key="18">
    <source>
        <dbReference type="PROSITE" id="PS50923"/>
    </source>
</evidence>
<dbReference type="GO" id="GO:0016055">
    <property type="term" value="P:Wnt signaling pathway"/>
    <property type="evidence" value="ECO:0007669"/>
    <property type="project" value="UniProtKB-KW"/>
</dbReference>
<reference evidence="22 23" key="1">
    <citation type="journal article" date="2019" name="Genome Biol. Evol.">
        <title>Whole-Genome Sequencing of the Giant Devil Catfish, Bagarius yarrelli.</title>
        <authorList>
            <person name="Jiang W."/>
            <person name="Lv Y."/>
            <person name="Cheng L."/>
            <person name="Yang K."/>
            <person name="Chao B."/>
            <person name="Wang X."/>
            <person name="Li Y."/>
            <person name="Pan X."/>
            <person name="You X."/>
            <person name="Zhang Y."/>
            <person name="Yang J."/>
            <person name="Li J."/>
            <person name="Zhang X."/>
            <person name="Liu S."/>
            <person name="Sun C."/>
            <person name="Yang J."/>
            <person name="Shi Q."/>
        </authorList>
    </citation>
    <scope>NUCLEOTIDE SEQUENCE [LARGE SCALE GENOMIC DNA]</scope>
    <source>
        <strain evidence="22">JWS20170419001</strain>
        <tissue evidence="22">Muscle</tissue>
    </source>
</reference>
<feature type="domain" description="Kringle" evidence="16">
    <location>
        <begin position="808"/>
        <end position="891"/>
    </location>
</feature>
<dbReference type="Pfam" id="PF00094">
    <property type="entry name" value="VWD"/>
    <property type="match status" value="1"/>
</dbReference>
<keyword evidence="3" id="KW-0879">Wnt signaling pathway</keyword>
<comment type="caution">
    <text evidence="22">The sequence shown here is derived from an EMBL/GenBank/DDBJ whole genome shotgun (WGS) entry which is preliminary data.</text>
</comment>
<dbReference type="InterPro" id="IPR000859">
    <property type="entry name" value="CUB_dom"/>
</dbReference>
<dbReference type="Proteomes" id="UP000319801">
    <property type="component" value="Unassembled WGS sequence"/>
</dbReference>
<dbReference type="SUPFAM" id="SSF49854">
    <property type="entry name" value="Spermadhesin, CUB domain"/>
    <property type="match status" value="1"/>
</dbReference>
<evidence type="ECO:0000256" key="7">
    <source>
        <dbReference type="ARBA" id="ARBA00023136"/>
    </source>
</evidence>
<dbReference type="SMART" id="SM00032">
    <property type="entry name" value="CCP"/>
    <property type="match status" value="1"/>
</dbReference>
<evidence type="ECO:0000259" key="16">
    <source>
        <dbReference type="PROSITE" id="PS50070"/>
    </source>
</evidence>
<dbReference type="GO" id="GO:0016020">
    <property type="term" value="C:membrane"/>
    <property type="evidence" value="ECO:0007669"/>
    <property type="project" value="UniProtKB-SubCell"/>
</dbReference>
<feature type="compositionally biased region" description="Polar residues" evidence="13">
    <location>
        <begin position="1129"/>
        <end position="1146"/>
    </location>
</feature>
<feature type="domain" description="CUB" evidence="15">
    <location>
        <begin position="991"/>
        <end position="1098"/>
    </location>
</feature>
<dbReference type="InterPro" id="IPR013806">
    <property type="entry name" value="Kringle-like"/>
</dbReference>
<evidence type="ECO:0000256" key="8">
    <source>
        <dbReference type="ARBA" id="ARBA00023157"/>
    </source>
</evidence>
<dbReference type="InterPro" id="IPR029063">
    <property type="entry name" value="SAM-dependent_MTases_sf"/>
</dbReference>
<evidence type="ECO:0000256" key="9">
    <source>
        <dbReference type="ARBA" id="ARBA00023180"/>
    </source>
</evidence>
<dbReference type="PROSITE" id="PS50856">
    <property type="entry name" value="AMOP"/>
    <property type="match status" value="1"/>
</dbReference>
<evidence type="ECO:0000256" key="4">
    <source>
        <dbReference type="ARBA" id="ARBA00022692"/>
    </source>
</evidence>
<comment type="caution">
    <text evidence="11">Lacks conserved residue(s) required for the propagation of feature annotation.</text>
</comment>
<dbReference type="InterPro" id="IPR036024">
    <property type="entry name" value="Somatomedin_B-like_dom_sf"/>
</dbReference>
<dbReference type="InterPro" id="IPR000001">
    <property type="entry name" value="Kringle"/>
</dbReference>
<dbReference type="PROSITE" id="PS51233">
    <property type="entry name" value="VWFD"/>
    <property type="match status" value="1"/>
</dbReference>
<evidence type="ECO:0000259" key="17">
    <source>
        <dbReference type="PROSITE" id="PS50856"/>
    </source>
</evidence>
<dbReference type="SUPFAM" id="SSF53335">
    <property type="entry name" value="S-adenosyl-L-methionine-dependent methyltransferases"/>
    <property type="match status" value="1"/>
</dbReference>
<dbReference type="Gene3D" id="2.60.40.10">
    <property type="entry name" value="Immunoglobulins"/>
    <property type="match status" value="1"/>
</dbReference>
<dbReference type="Pfam" id="PF01209">
    <property type="entry name" value="Ubie_methyltran"/>
    <property type="match status" value="2"/>
</dbReference>
<dbReference type="InterPro" id="IPR056619">
    <property type="entry name" value="C8-3_MUC4"/>
</dbReference>
<gene>
    <name evidence="22" type="ORF">Baya_12868</name>
</gene>
<dbReference type="InterPro" id="IPR002889">
    <property type="entry name" value="WSC_carb-bd"/>
</dbReference>
<dbReference type="Pfam" id="PF00051">
    <property type="entry name" value="Kringle"/>
    <property type="match status" value="1"/>
</dbReference>
<keyword evidence="4 14" id="KW-0812">Transmembrane</keyword>
<dbReference type="Gene3D" id="3.40.50.150">
    <property type="entry name" value="Vaccinia Virus protein VP39"/>
    <property type="match status" value="2"/>
</dbReference>
<evidence type="ECO:0000256" key="1">
    <source>
        <dbReference type="ARBA" id="ARBA00004479"/>
    </source>
</evidence>
<dbReference type="SMART" id="SM00321">
    <property type="entry name" value="WSC"/>
    <property type="match status" value="1"/>
</dbReference>
<evidence type="ECO:0000259" key="15">
    <source>
        <dbReference type="PROSITE" id="PS01180"/>
    </source>
</evidence>